<reference evidence="6 7" key="1">
    <citation type="journal article" date="2016" name="Syst. Appl. Microbiol.">
        <title>Vibrio bivalvicida sp. nov., a novel larval pathogen for bivalve molluscs reared in a hatchery.</title>
        <authorList>
            <person name="Dubert J."/>
            <person name="Romalde J.L."/>
            <person name="Prado S."/>
            <person name="Barja J.L."/>
        </authorList>
    </citation>
    <scope>NUCLEOTIDE SEQUENCE [LARGE SCALE GENOMIC DNA]</scope>
    <source>
        <strain evidence="6 7">605</strain>
    </source>
</reference>
<accession>A0A177Y1U6</accession>
<dbReference type="PROSITE" id="PS50931">
    <property type="entry name" value="HTH_LYSR"/>
    <property type="match status" value="1"/>
</dbReference>
<dbReference type="SUPFAM" id="SSF53850">
    <property type="entry name" value="Periplasmic binding protein-like II"/>
    <property type="match status" value="1"/>
</dbReference>
<dbReference type="PANTHER" id="PTHR30118:SF6">
    <property type="entry name" value="HTH-TYPE TRANSCRIPTIONAL REGULATOR LEUO"/>
    <property type="match status" value="1"/>
</dbReference>
<gene>
    <name evidence="6" type="ORF">APB76_05870</name>
</gene>
<comment type="similarity">
    <text evidence="1">Belongs to the LysR transcriptional regulatory family.</text>
</comment>
<dbReference type="AlphaFoldDB" id="A0A177Y1U6"/>
<sequence>MAKVDLNLIVIFDAIMREQSITIAAEQLAMTQPSVSKAVSRMRYAWRDPLFIKQGRGITPTPYAKKLWLEVADPLRQLNNSISTPKFDPMTSSTQLRVALTDGISGLFWPRLRTIIEQRANAIDLFAVPFIGNGEQQLLAAEVDLVLDYFPTKHHQITVKHLYENHFTCVMRPNHPLAKQKLSLKTFCQADHLLISLSGDPSGSVDKCLEQEGEKRRVAMTVNSFSCAINLLQESNLICVMPYTVASKAIHSGQLVQKAVPISVPSPTISVAWHTRNQPSLALKWLINEIEQLVIHDSEAFTTPLLDT</sequence>
<evidence type="ECO:0000256" key="2">
    <source>
        <dbReference type="ARBA" id="ARBA00023015"/>
    </source>
</evidence>
<dbReference type="Gene3D" id="3.40.190.10">
    <property type="entry name" value="Periplasmic binding protein-like II"/>
    <property type="match status" value="2"/>
</dbReference>
<evidence type="ECO:0000313" key="7">
    <source>
        <dbReference type="Proteomes" id="UP000078406"/>
    </source>
</evidence>
<dbReference type="InterPro" id="IPR000847">
    <property type="entry name" value="LysR_HTH_N"/>
</dbReference>
<dbReference type="SUPFAM" id="SSF46785">
    <property type="entry name" value="Winged helix' DNA-binding domain"/>
    <property type="match status" value="1"/>
</dbReference>
<dbReference type="GO" id="GO:0003677">
    <property type="term" value="F:DNA binding"/>
    <property type="evidence" value="ECO:0007669"/>
    <property type="project" value="UniProtKB-KW"/>
</dbReference>
<name>A0A177Y1U6_9VIBR</name>
<proteinExistence type="inferred from homology"/>
<evidence type="ECO:0000313" key="6">
    <source>
        <dbReference type="EMBL" id="OAJ94810.1"/>
    </source>
</evidence>
<dbReference type="InterPro" id="IPR036388">
    <property type="entry name" value="WH-like_DNA-bd_sf"/>
</dbReference>
<dbReference type="PANTHER" id="PTHR30118">
    <property type="entry name" value="HTH-TYPE TRANSCRIPTIONAL REGULATOR LEUO-RELATED"/>
    <property type="match status" value="1"/>
</dbReference>
<dbReference type="Pfam" id="PF03466">
    <property type="entry name" value="LysR_substrate"/>
    <property type="match status" value="1"/>
</dbReference>
<keyword evidence="4" id="KW-0804">Transcription</keyword>
<dbReference type="InterPro" id="IPR005119">
    <property type="entry name" value="LysR_subst-bd"/>
</dbReference>
<dbReference type="RefSeq" id="WP_054961146.1">
    <property type="nucleotide sequence ID" value="NZ_LLEI02000021.1"/>
</dbReference>
<comment type="caution">
    <text evidence="6">The sequence shown here is derived from an EMBL/GenBank/DDBJ whole genome shotgun (WGS) entry which is preliminary data.</text>
</comment>
<dbReference type="CDD" id="cd08417">
    <property type="entry name" value="PBP2_Nitroaromatics_like"/>
    <property type="match status" value="1"/>
</dbReference>
<dbReference type="GO" id="GO:0003700">
    <property type="term" value="F:DNA-binding transcription factor activity"/>
    <property type="evidence" value="ECO:0007669"/>
    <property type="project" value="InterPro"/>
</dbReference>
<dbReference type="Pfam" id="PF00126">
    <property type="entry name" value="HTH_1"/>
    <property type="match status" value="1"/>
</dbReference>
<evidence type="ECO:0000256" key="3">
    <source>
        <dbReference type="ARBA" id="ARBA00023125"/>
    </source>
</evidence>
<keyword evidence="2" id="KW-0805">Transcription regulation</keyword>
<dbReference type="InterPro" id="IPR050389">
    <property type="entry name" value="LysR-type_TF"/>
</dbReference>
<organism evidence="6 7">
    <name type="scientific">Vibrio bivalvicida</name>
    <dbReference type="NCBI Taxonomy" id="1276888"/>
    <lineage>
        <taxon>Bacteria</taxon>
        <taxon>Pseudomonadati</taxon>
        <taxon>Pseudomonadota</taxon>
        <taxon>Gammaproteobacteria</taxon>
        <taxon>Vibrionales</taxon>
        <taxon>Vibrionaceae</taxon>
        <taxon>Vibrio</taxon>
        <taxon>Vibrio oreintalis group</taxon>
    </lineage>
</organism>
<dbReference type="Proteomes" id="UP000078406">
    <property type="component" value="Unassembled WGS sequence"/>
</dbReference>
<dbReference type="Gene3D" id="1.10.10.10">
    <property type="entry name" value="Winged helix-like DNA-binding domain superfamily/Winged helix DNA-binding domain"/>
    <property type="match status" value="1"/>
</dbReference>
<keyword evidence="3" id="KW-0238">DNA-binding</keyword>
<evidence type="ECO:0000259" key="5">
    <source>
        <dbReference type="PROSITE" id="PS50931"/>
    </source>
</evidence>
<feature type="domain" description="HTH lysR-type" evidence="5">
    <location>
        <begin position="4"/>
        <end position="61"/>
    </location>
</feature>
<protein>
    <submittedName>
        <fullName evidence="6">Transcriptional regulator</fullName>
    </submittedName>
</protein>
<evidence type="ECO:0000256" key="4">
    <source>
        <dbReference type="ARBA" id="ARBA00023163"/>
    </source>
</evidence>
<dbReference type="EMBL" id="LLEI02000021">
    <property type="protein sequence ID" value="OAJ94810.1"/>
    <property type="molecule type" value="Genomic_DNA"/>
</dbReference>
<dbReference type="InterPro" id="IPR037402">
    <property type="entry name" value="YidZ_PBP2"/>
</dbReference>
<dbReference type="InterPro" id="IPR036390">
    <property type="entry name" value="WH_DNA-bd_sf"/>
</dbReference>
<evidence type="ECO:0000256" key="1">
    <source>
        <dbReference type="ARBA" id="ARBA00009437"/>
    </source>
</evidence>